<dbReference type="InterPro" id="IPR050401">
    <property type="entry name" value="Cyclic_nucleotide_synthase"/>
</dbReference>
<evidence type="ECO:0000256" key="9">
    <source>
        <dbReference type="ARBA" id="ARBA00022989"/>
    </source>
</evidence>
<organism evidence="17">
    <name type="scientific">marine metagenome</name>
    <dbReference type="NCBI Taxonomy" id="408172"/>
    <lineage>
        <taxon>unclassified sequences</taxon>
        <taxon>metagenomes</taxon>
        <taxon>ecological metagenomes</taxon>
    </lineage>
</organism>
<evidence type="ECO:0000256" key="2">
    <source>
        <dbReference type="ARBA" id="ARBA00004370"/>
    </source>
</evidence>
<dbReference type="FunFam" id="3.30.70.1230:FF:000033">
    <property type="entry name" value="Adenylate cyclase"/>
    <property type="match status" value="1"/>
</dbReference>
<dbReference type="GO" id="GO:0005524">
    <property type="term" value="F:ATP binding"/>
    <property type="evidence" value="ECO:0007669"/>
    <property type="project" value="UniProtKB-KW"/>
</dbReference>
<dbReference type="GO" id="GO:0000155">
    <property type="term" value="F:phosphorelay sensor kinase activity"/>
    <property type="evidence" value="ECO:0007669"/>
    <property type="project" value="InterPro"/>
</dbReference>
<dbReference type="SMART" id="SM00448">
    <property type="entry name" value="REC"/>
    <property type="match status" value="1"/>
</dbReference>
<keyword evidence="8" id="KW-0460">Magnesium</keyword>
<keyword evidence="12" id="KW-0456">Lyase</keyword>
<dbReference type="SMART" id="SM00044">
    <property type="entry name" value="CYCc"/>
    <property type="match status" value="1"/>
</dbReference>
<dbReference type="PROSITE" id="PS50125">
    <property type="entry name" value="GUANYLATE_CYCLASE_2"/>
    <property type="match status" value="1"/>
</dbReference>
<protein>
    <recommendedName>
        <fullName evidence="3">adenylate cyclase</fullName>
        <ecNumber evidence="3">4.6.1.1</ecNumber>
    </recommendedName>
    <alternativeName>
        <fullName evidence="13">ATP pyrophosphate-lyase</fullName>
    </alternativeName>
    <alternativeName>
        <fullName evidence="14">Adenylyl cyclase</fullName>
    </alternativeName>
</protein>
<dbReference type="PANTHER" id="PTHR11920:SF335">
    <property type="entry name" value="GUANYLATE CYCLASE"/>
    <property type="match status" value="1"/>
</dbReference>
<keyword evidence="6" id="KW-0547">Nucleotide-binding</keyword>
<dbReference type="SUPFAM" id="SSF52172">
    <property type="entry name" value="CheY-like"/>
    <property type="match status" value="1"/>
</dbReference>
<evidence type="ECO:0000256" key="1">
    <source>
        <dbReference type="ARBA" id="ARBA00001593"/>
    </source>
</evidence>
<keyword evidence="7" id="KW-0067">ATP-binding</keyword>
<comment type="subcellular location">
    <subcellularLocation>
        <location evidence="2">Membrane</location>
    </subcellularLocation>
</comment>
<dbReference type="InterPro" id="IPR018297">
    <property type="entry name" value="A/G_cyclase_CS"/>
</dbReference>
<sequence length="530" mass="60500">MKEVNIRTKKTFFKKLRHNLRNPINAVLGFSELLTEEFQKNGIHKGRNHLVSIQETGHDIIKQIDKIFNNERLETTNIGEINKIGSEIKSIIDGQLRTMSGHIEALMKQNQKKVKIYVDDISIMHESCQFLKNELNTLTSFQFNDLSSLDLELQGTALLTEIQDVLDSIQPLNQGEHKELINGTILIVDDNQSNISLLRKRFEKIGHKVLSALNGYDALMLITAEGKKIDLILLDIIMPDINGYEVLKFIKSDKRYFHIPVVMLSSLDEVDSMFRCFELGADDYITKPFEPILLNARLNSYVEKKKLKDKEKIYLNTIREEKDKSERLLLNILPAEIAERLKLGETTIADKLNNVTILFADLVNFTRLSKKLSPSELVELLNTIFRKFDDICDAYSMEKIKTIGDSYLAASGIPKPIKSHTENAMKMATDILKYIEEIKAYGSELNIRIGMHSGPIVAGVIGKKKFVYDLWGDTVNIASRMESQGSTGRIHVTETVMKKLKDQYNFESCGKKEFKGVGKINTYYLLEEKK</sequence>
<keyword evidence="5" id="KW-0479">Metal-binding</keyword>
<evidence type="ECO:0000256" key="4">
    <source>
        <dbReference type="ARBA" id="ARBA00022692"/>
    </source>
</evidence>
<feature type="domain" description="Guanylate cyclase" evidence="16">
    <location>
        <begin position="356"/>
        <end position="482"/>
    </location>
</feature>
<dbReference type="Pfam" id="PF00072">
    <property type="entry name" value="Response_reg"/>
    <property type="match status" value="1"/>
</dbReference>
<keyword evidence="10" id="KW-0115">cAMP biosynthesis</keyword>
<keyword evidence="9" id="KW-1133">Transmembrane helix</keyword>
<keyword evidence="11" id="KW-0472">Membrane</keyword>
<dbReference type="AlphaFoldDB" id="A0A381TDV2"/>
<reference evidence="17" key="1">
    <citation type="submission" date="2018-05" db="EMBL/GenBank/DDBJ databases">
        <authorList>
            <person name="Lanie J.A."/>
            <person name="Ng W.-L."/>
            <person name="Kazmierczak K.M."/>
            <person name="Andrzejewski T.M."/>
            <person name="Davidsen T.M."/>
            <person name="Wayne K.J."/>
            <person name="Tettelin H."/>
            <person name="Glass J.I."/>
            <person name="Rusch D."/>
            <person name="Podicherti R."/>
            <person name="Tsui H.-C.T."/>
            <person name="Winkler M.E."/>
        </authorList>
    </citation>
    <scope>NUCLEOTIDE SEQUENCE</scope>
</reference>
<gene>
    <name evidence="17" type="ORF">METZ01_LOCUS67124</name>
</gene>
<evidence type="ECO:0000256" key="11">
    <source>
        <dbReference type="ARBA" id="ARBA00023136"/>
    </source>
</evidence>
<comment type="catalytic activity">
    <reaction evidence="1">
        <text>ATP = 3',5'-cyclic AMP + diphosphate</text>
        <dbReference type="Rhea" id="RHEA:15389"/>
        <dbReference type="ChEBI" id="CHEBI:30616"/>
        <dbReference type="ChEBI" id="CHEBI:33019"/>
        <dbReference type="ChEBI" id="CHEBI:58165"/>
        <dbReference type="EC" id="4.6.1.1"/>
    </reaction>
</comment>
<feature type="domain" description="Response regulatory" evidence="15">
    <location>
        <begin position="184"/>
        <end position="302"/>
    </location>
</feature>
<dbReference type="SUPFAM" id="SSF47384">
    <property type="entry name" value="Homodimeric domain of signal transducing histidine kinase"/>
    <property type="match status" value="1"/>
</dbReference>
<dbReference type="GO" id="GO:0046872">
    <property type="term" value="F:metal ion binding"/>
    <property type="evidence" value="ECO:0007669"/>
    <property type="project" value="UniProtKB-KW"/>
</dbReference>
<dbReference type="InterPro" id="IPR003661">
    <property type="entry name" value="HisK_dim/P_dom"/>
</dbReference>
<dbReference type="Pfam" id="PF00211">
    <property type="entry name" value="Guanylate_cyc"/>
    <property type="match status" value="1"/>
</dbReference>
<evidence type="ECO:0000256" key="10">
    <source>
        <dbReference type="ARBA" id="ARBA00022998"/>
    </source>
</evidence>
<dbReference type="InterPro" id="IPR001789">
    <property type="entry name" value="Sig_transdc_resp-reg_receiver"/>
</dbReference>
<dbReference type="InterPro" id="IPR036097">
    <property type="entry name" value="HisK_dim/P_sf"/>
</dbReference>
<evidence type="ECO:0000256" key="7">
    <source>
        <dbReference type="ARBA" id="ARBA00022840"/>
    </source>
</evidence>
<accession>A0A381TDV2</accession>
<dbReference type="SUPFAM" id="SSF55073">
    <property type="entry name" value="Nucleotide cyclase"/>
    <property type="match status" value="1"/>
</dbReference>
<dbReference type="EC" id="4.6.1.1" evidence="3"/>
<dbReference type="InterPro" id="IPR011006">
    <property type="entry name" value="CheY-like_superfamily"/>
</dbReference>
<name>A0A381TDV2_9ZZZZ</name>
<dbReference type="GO" id="GO:0004016">
    <property type="term" value="F:adenylate cyclase activity"/>
    <property type="evidence" value="ECO:0007669"/>
    <property type="project" value="UniProtKB-EC"/>
</dbReference>
<dbReference type="Gene3D" id="3.40.50.2300">
    <property type="match status" value="1"/>
</dbReference>
<evidence type="ECO:0000256" key="12">
    <source>
        <dbReference type="ARBA" id="ARBA00023239"/>
    </source>
</evidence>
<dbReference type="GO" id="GO:0006171">
    <property type="term" value="P:cAMP biosynthetic process"/>
    <property type="evidence" value="ECO:0007669"/>
    <property type="project" value="UniProtKB-KW"/>
</dbReference>
<dbReference type="CDD" id="cd00082">
    <property type="entry name" value="HisKA"/>
    <property type="match status" value="1"/>
</dbReference>
<dbReference type="Pfam" id="PF00512">
    <property type="entry name" value="HisKA"/>
    <property type="match status" value="1"/>
</dbReference>
<evidence type="ECO:0000256" key="14">
    <source>
        <dbReference type="ARBA" id="ARBA00032637"/>
    </source>
</evidence>
<dbReference type="PANTHER" id="PTHR11920">
    <property type="entry name" value="GUANYLYL CYCLASE"/>
    <property type="match status" value="1"/>
</dbReference>
<dbReference type="EMBL" id="UINC01004430">
    <property type="protein sequence ID" value="SVA14270.1"/>
    <property type="molecule type" value="Genomic_DNA"/>
</dbReference>
<dbReference type="PROSITE" id="PS00452">
    <property type="entry name" value="GUANYLATE_CYCLASE_1"/>
    <property type="match status" value="1"/>
</dbReference>
<dbReference type="SMART" id="SM00388">
    <property type="entry name" value="HisKA"/>
    <property type="match status" value="1"/>
</dbReference>
<proteinExistence type="predicted"/>
<dbReference type="InterPro" id="IPR029787">
    <property type="entry name" value="Nucleotide_cyclase"/>
</dbReference>
<dbReference type="CDD" id="cd07302">
    <property type="entry name" value="CHD"/>
    <property type="match status" value="1"/>
</dbReference>
<dbReference type="PROSITE" id="PS50110">
    <property type="entry name" value="RESPONSE_REGULATORY"/>
    <property type="match status" value="1"/>
</dbReference>
<dbReference type="Gene3D" id="1.10.287.130">
    <property type="match status" value="1"/>
</dbReference>
<evidence type="ECO:0000256" key="5">
    <source>
        <dbReference type="ARBA" id="ARBA00022723"/>
    </source>
</evidence>
<evidence type="ECO:0000259" key="15">
    <source>
        <dbReference type="PROSITE" id="PS50110"/>
    </source>
</evidence>
<evidence type="ECO:0000313" key="17">
    <source>
        <dbReference type="EMBL" id="SVA14270.1"/>
    </source>
</evidence>
<dbReference type="InterPro" id="IPR001054">
    <property type="entry name" value="A/G_cyclase"/>
</dbReference>
<evidence type="ECO:0000256" key="13">
    <source>
        <dbReference type="ARBA" id="ARBA00032597"/>
    </source>
</evidence>
<evidence type="ECO:0000256" key="8">
    <source>
        <dbReference type="ARBA" id="ARBA00022842"/>
    </source>
</evidence>
<evidence type="ECO:0000259" key="16">
    <source>
        <dbReference type="PROSITE" id="PS50125"/>
    </source>
</evidence>
<evidence type="ECO:0000256" key="6">
    <source>
        <dbReference type="ARBA" id="ARBA00022741"/>
    </source>
</evidence>
<dbReference type="GO" id="GO:0005886">
    <property type="term" value="C:plasma membrane"/>
    <property type="evidence" value="ECO:0007669"/>
    <property type="project" value="UniProtKB-ARBA"/>
</dbReference>
<evidence type="ECO:0000256" key="3">
    <source>
        <dbReference type="ARBA" id="ARBA00012201"/>
    </source>
</evidence>
<keyword evidence="4" id="KW-0812">Transmembrane</keyword>
<dbReference type="Gene3D" id="3.30.70.1230">
    <property type="entry name" value="Nucleotide cyclase"/>
    <property type="match status" value="1"/>
</dbReference>